<dbReference type="Proteomes" id="UP001387215">
    <property type="component" value="Unassembled WGS sequence"/>
</dbReference>
<accession>A0ABU8D1U2</accession>
<comment type="caution">
    <text evidence="1">The sequence shown here is derived from an EMBL/GenBank/DDBJ whole genome shotgun (WGS) entry which is preliminary data.</text>
</comment>
<name>A0ABU8D1U2_9GAMM</name>
<proteinExistence type="predicted"/>
<evidence type="ECO:0000313" key="2">
    <source>
        <dbReference type="Proteomes" id="UP001387215"/>
    </source>
</evidence>
<protein>
    <recommendedName>
        <fullName evidence="3">YCII-related domain-containing protein</fullName>
    </recommendedName>
</protein>
<evidence type="ECO:0000313" key="1">
    <source>
        <dbReference type="EMBL" id="MEI2454877.1"/>
    </source>
</evidence>
<reference evidence="1 2" key="1">
    <citation type="submission" date="2024-02" db="EMBL/GenBank/DDBJ databases">
        <title>Lysobacter Genome Sequencing and Mining.</title>
        <authorList>
            <person name="Bierman J."/>
            <person name="Walker M.C."/>
        </authorList>
    </citation>
    <scope>NUCLEOTIDE SEQUENCE [LARGE SCALE GENOMIC DNA]</scope>
    <source>
        <strain evidence="1 2">PB6250</strain>
    </source>
</reference>
<dbReference type="RefSeq" id="WP_064750007.1">
    <property type="nucleotide sequence ID" value="NZ_JBANDL010000002.1"/>
</dbReference>
<keyword evidence="2" id="KW-1185">Reference proteome</keyword>
<evidence type="ECO:0008006" key="3">
    <source>
        <dbReference type="Google" id="ProtNLM"/>
    </source>
</evidence>
<sequence>MKKFVAVFTGSPASMDAWQKLDPQTRAERDRAGMQAWEQWVRTHADIIVDHGGPLGKTKRISKDGVADIRNALAGYTVIRAESHDAAAQLFENHPHFTIFPGDGVEVMECLPIPGM</sequence>
<organism evidence="1 2">
    <name type="scientific">Lysobacter firmicutimachus</name>
    <dbReference type="NCBI Taxonomy" id="1792846"/>
    <lineage>
        <taxon>Bacteria</taxon>
        <taxon>Pseudomonadati</taxon>
        <taxon>Pseudomonadota</taxon>
        <taxon>Gammaproteobacteria</taxon>
        <taxon>Lysobacterales</taxon>
        <taxon>Lysobacteraceae</taxon>
        <taxon>Lysobacter</taxon>
    </lineage>
</organism>
<gene>
    <name evidence="1" type="ORF">V2J18_09330</name>
</gene>
<dbReference type="EMBL" id="JBANDL010000002">
    <property type="protein sequence ID" value="MEI2454877.1"/>
    <property type="molecule type" value="Genomic_DNA"/>
</dbReference>
<dbReference type="Gene3D" id="3.30.70.1060">
    <property type="entry name" value="Dimeric alpha+beta barrel"/>
    <property type="match status" value="1"/>
</dbReference>
<dbReference type="InterPro" id="IPR011008">
    <property type="entry name" value="Dimeric_a/b-barrel"/>
</dbReference>
<dbReference type="SUPFAM" id="SSF54909">
    <property type="entry name" value="Dimeric alpha+beta barrel"/>
    <property type="match status" value="1"/>
</dbReference>